<dbReference type="GO" id="GO:0008168">
    <property type="term" value="F:methyltransferase activity"/>
    <property type="evidence" value="ECO:0007669"/>
    <property type="project" value="UniProtKB-KW"/>
</dbReference>
<accession>A0A6N6JEF2</accession>
<dbReference type="Gene3D" id="3.40.50.150">
    <property type="entry name" value="Vaccinia Virus protein VP39"/>
    <property type="match status" value="1"/>
</dbReference>
<reference evidence="3 4" key="1">
    <citation type="submission" date="2019-12" db="EMBL/GenBank/DDBJ databases">
        <title>Litoreibacter badius sp. nov., a novel bacteriochlorophyll a-containing bacterium in the genus Litoreibacter.</title>
        <authorList>
            <person name="Kanamuro M."/>
            <person name="Takabe Y."/>
            <person name="Mori K."/>
            <person name="Takaichi S."/>
            <person name="Hanada S."/>
        </authorList>
    </citation>
    <scope>NUCLEOTIDE SEQUENCE [LARGE SCALE GENOMIC DNA]</scope>
    <source>
        <strain evidence="3 4">K6</strain>
    </source>
</reference>
<keyword evidence="1 3" id="KW-0489">Methyltransferase</keyword>
<gene>
    <name evidence="3" type="ORF">KIN_15780</name>
</gene>
<keyword evidence="4" id="KW-1185">Reference proteome</keyword>
<evidence type="ECO:0000256" key="1">
    <source>
        <dbReference type="ARBA" id="ARBA00022603"/>
    </source>
</evidence>
<evidence type="ECO:0000256" key="2">
    <source>
        <dbReference type="ARBA" id="ARBA00022679"/>
    </source>
</evidence>
<dbReference type="AlphaFoldDB" id="A0A6N6JEF2"/>
<proteinExistence type="predicted"/>
<name>A0A6N6JEF2_9RHOB</name>
<dbReference type="SUPFAM" id="SSF53335">
    <property type="entry name" value="S-adenosyl-L-methionine-dependent methyltransferases"/>
    <property type="match status" value="1"/>
</dbReference>
<dbReference type="Proteomes" id="UP000436822">
    <property type="component" value="Unassembled WGS sequence"/>
</dbReference>
<dbReference type="PANTHER" id="PTHR13090:SF1">
    <property type="entry name" value="ARGININE-HYDROXYLASE NDUFAF5, MITOCHONDRIAL"/>
    <property type="match status" value="1"/>
</dbReference>
<dbReference type="PANTHER" id="PTHR13090">
    <property type="entry name" value="ARGININE-HYDROXYLASE NDUFAF5, MITOCHONDRIAL"/>
    <property type="match status" value="1"/>
</dbReference>
<evidence type="ECO:0000313" key="3">
    <source>
        <dbReference type="EMBL" id="GFE64504.1"/>
    </source>
</evidence>
<sequence length="232" mass="25022">MTGFPGFWADAFPTATVVPDADVLNLDAAAHDLVIHAMCLHSANDPVGQLVQCRRALMADGLCLVAMLGGQTLVELRQALGAAEIAVTDGLSPRVAPMAEIRDLGALLQRAGFALPVADSTPRTVSYRSVLHLMRDLRAMGEANPLDARQKNFSKRDLFAEAARIYEDIFTLPDGTVRATFEMIFLTGWAPDASQQKPLRPGSALTRLADVLNTTELGADAKPVRGTEDQRR</sequence>
<dbReference type="InterPro" id="IPR029063">
    <property type="entry name" value="SAM-dependent_MTases_sf"/>
</dbReference>
<protein>
    <submittedName>
        <fullName evidence="3">SAM-dependent methyltransferase</fullName>
    </submittedName>
</protein>
<dbReference type="InterPro" id="IPR050602">
    <property type="entry name" value="Malonyl-ACP_OMT"/>
</dbReference>
<dbReference type="GO" id="GO:0032259">
    <property type="term" value="P:methylation"/>
    <property type="evidence" value="ECO:0007669"/>
    <property type="project" value="UniProtKB-KW"/>
</dbReference>
<keyword evidence="2 3" id="KW-0808">Transferase</keyword>
<comment type="caution">
    <text evidence="3">The sequence shown here is derived from an EMBL/GenBank/DDBJ whole genome shotgun (WGS) entry which is preliminary data.</text>
</comment>
<dbReference type="EMBL" id="BLJE01000002">
    <property type="protein sequence ID" value="GFE64504.1"/>
    <property type="molecule type" value="Genomic_DNA"/>
</dbReference>
<evidence type="ECO:0000313" key="4">
    <source>
        <dbReference type="Proteomes" id="UP000436822"/>
    </source>
</evidence>
<organism evidence="3 4">
    <name type="scientific">Litoreibacter roseus</name>
    <dbReference type="NCBI Taxonomy" id="2601869"/>
    <lineage>
        <taxon>Bacteria</taxon>
        <taxon>Pseudomonadati</taxon>
        <taxon>Pseudomonadota</taxon>
        <taxon>Alphaproteobacteria</taxon>
        <taxon>Rhodobacterales</taxon>
        <taxon>Roseobacteraceae</taxon>
        <taxon>Litoreibacter</taxon>
    </lineage>
</organism>